<comment type="caution">
    <text evidence="2">The sequence shown here is derived from an EMBL/GenBank/DDBJ whole genome shotgun (WGS) entry which is preliminary data.</text>
</comment>
<protein>
    <submittedName>
        <fullName evidence="2">Uncharacterized protein</fullName>
    </submittedName>
</protein>
<evidence type="ECO:0000313" key="3">
    <source>
        <dbReference type="Proteomes" id="UP001597034"/>
    </source>
</evidence>
<accession>A0ABD6DIF2</accession>
<reference evidence="2 3" key="1">
    <citation type="journal article" date="2019" name="Int. J. Syst. Evol. Microbiol.">
        <title>The Global Catalogue of Microorganisms (GCM) 10K type strain sequencing project: providing services to taxonomists for standard genome sequencing and annotation.</title>
        <authorList>
            <consortium name="The Broad Institute Genomics Platform"/>
            <consortium name="The Broad Institute Genome Sequencing Center for Infectious Disease"/>
            <person name="Wu L."/>
            <person name="Ma J."/>
        </authorList>
    </citation>
    <scope>NUCLEOTIDE SEQUENCE [LARGE SCALE GENOMIC DNA]</scope>
    <source>
        <strain evidence="2 3">CGMCC 1.10390</strain>
    </source>
</reference>
<sequence>MARSKPPLPTRIARVLLGSVAVLVTAPTGIGAALGGWLAGRGTTDPLRGAVAGGIAGLLGSLPWAALVYLASAGAFAPVGYHENGVHVGINTAAPELLTFWQEVAIASLVAGTFVGFAVLGGLVAGLSTTILGELRADLSNAV</sequence>
<keyword evidence="1" id="KW-1133">Transmembrane helix</keyword>
<dbReference type="Proteomes" id="UP001597034">
    <property type="component" value="Unassembled WGS sequence"/>
</dbReference>
<feature type="transmembrane region" description="Helical" evidence="1">
    <location>
        <begin position="50"/>
        <end position="71"/>
    </location>
</feature>
<evidence type="ECO:0000313" key="2">
    <source>
        <dbReference type="EMBL" id="MFD1644611.1"/>
    </source>
</evidence>
<dbReference type="AlphaFoldDB" id="A0ABD6DIF2"/>
<proteinExistence type="predicted"/>
<keyword evidence="3" id="KW-1185">Reference proteome</keyword>
<gene>
    <name evidence="2" type="ORF">ACFSBL_02845</name>
</gene>
<evidence type="ECO:0000256" key="1">
    <source>
        <dbReference type="SAM" id="Phobius"/>
    </source>
</evidence>
<name>A0ABD6DIF2_9EURY</name>
<organism evidence="2 3">
    <name type="scientific">Haloarchaeobius litoreus</name>
    <dbReference type="NCBI Taxonomy" id="755306"/>
    <lineage>
        <taxon>Archaea</taxon>
        <taxon>Methanobacteriati</taxon>
        <taxon>Methanobacteriota</taxon>
        <taxon>Stenosarchaea group</taxon>
        <taxon>Halobacteria</taxon>
        <taxon>Halobacteriales</taxon>
        <taxon>Halorubellaceae</taxon>
        <taxon>Haloarchaeobius</taxon>
    </lineage>
</organism>
<dbReference type="RefSeq" id="WP_256399874.1">
    <property type="nucleotide sequence ID" value="NZ_JANHJR010000002.1"/>
</dbReference>
<keyword evidence="1" id="KW-0812">Transmembrane</keyword>
<feature type="transmembrane region" description="Helical" evidence="1">
    <location>
        <begin position="104"/>
        <end position="127"/>
    </location>
</feature>
<dbReference type="EMBL" id="JBHUDO010000001">
    <property type="protein sequence ID" value="MFD1644611.1"/>
    <property type="molecule type" value="Genomic_DNA"/>
</dbReference>
<feature type="transmembrane region" description="Helical" evidence="1">
    <location>
        <begin position="12"/>
        <end position="38"/>
    </location>
</feature>
<keyword evidence="1" id="KW-0472">Membrane</keyword>